<protein>
    <submittedName>
        <fullName evidence="1">Uncharacterized protein</fullName>
    </submittedName>
</protein>
<reference evidence="1" key="1">
    <citation type="journal article" date="2020" name="Int. J. Syst. Evol. Microbiol.">
        <title>Aquipluma nitroreducens gen. nov. sp. nov., a novel facultatively anaerobic bacterium isolated from a freshwater lake.</title>
        <authorList>
            <person name="Watanabe M."/>
            <person name="Kojima H."/>
            <person name="Fukui M."/>
        </authorList>
    </citation>
    <scope>NUCLEOTIDE SEQUENCE</scope>
    <source>
        <strain evidence="1">MeG22</strain>
    </source>
</reference>
<accession>A0A5K7S466</accession>
<dbReference type="EMBL" id="AP018694">
    <property type="protein sequence ID" value="BBE16316.1"/>
    <property type="molecule type" value="Genomic_DNA"/>
</dbReference>
<dbReference type="Proteomes" id="UP001193389">
    <property type="component" value="Chromosome"/>
</dbReference>
<dbReference type="KEGG" id="anf:AQPE_0453"/>
<proteinExistence type="predicted"/>
<organism evidence="1 2">
    <name type="scientific">Aquipluma nitroreducens</name>
    <dbReference type="NCBI Taxonomy" id="2010828"/>
    <lineage>
        <taxon>Bacteria</taxon>
        <taxon>Pseudomonadati</taxon>
        <taxon>Bacteroidota</taxon>
        <taxon>Bacteroidia</taxon>
        <taxon>Marinilabiliales</taxon>
        <taxon>Prolixibacteraceae</taxon>
        <taxon>Aquipluma</taxon>
    </lineage>
</organism>
<sequence>MIPKPEICSDDLENGFQNPIQAHQQLSTYKKIKYVWNRSN</sequence>
<name>A0A5K7S466_9BACT</name>
<keyword evidence="2" id="KW-1185">Reference proteome</keyword>
<dbReference type="AlphaFoldDB" id="A0A5K7S466"/>
<evidence type="ECO:0000313" key="2">
    <source>
        <dbReference type="Proteomes" id="UP001193389"/>
    </source>
</evidence>
<evidence type="ECO:0000313" key="1">
    <source>
        <dbReference type="EMBL" id="BBE16316.1"/>
    </source>
</evidence>
<gene>
    <name evidence="1" type="ORF">AQPE_0453</name>
</gene>